<accession>A0A2I2FH97</accession>
<sequence length="56" mass="6669">MREESTKVLEYISFEPMTVNMIYGRYLGRPVPETIPDDLFEYVCGQFLPLQFPEYD</sequence>
<dbReference type="Proteomes" id="UP000234585">
    <property type="component" value="Unassembled WGS sequence"/>
</dbReference>
<dbReference type="EMBL" id="KZ559126">
    <property type="protein sequence ID" value="PLB40002.1"/>
    <property type="molecule type" value="Genomic_DNA"/>
</dbReference>
<dbReference type="AlphaFoldDB" id="A0A2I2FH97"/>
<name>A0A2I2FH97_ASPCN</name>
<dbReference type="RefSeq" id="XP_024674014.1">
    <property type="nucleotide sequence ID" value="XM_024811780.1"/>
</dbReference>
<gene>
    <name evidence="1" type="ORF">BDW47DRAFT_102079</name>
</gene>
<keyword evidence="2" id="KW-1185">Reference proteome</keyword>
<evidence type="ECO:0000313" key="2">
    <source>
        <dbReference type="Proteomes" id="UP000234585"/>
    </source>
</evidence>
<dbReference type="STRING" id="41067.A0A2I2FH97"/>
<reference evidence="1 2" key="1">
    <citation type="submission" date="2017-12" db="EMBL/GenBank/DDBJ databases">
        <authorList>
            <consortium name="DOE Joint Genome Institute"/>
            <person name="Haridas S."/>
            <person name="Kjaerbolling I."/>
            <person name="Vesth T.C."/>
            <person name="Frisvad J.C."/>
            <person name="Nybo J.L."/>
            <person name="Theobald S."/>
            <person name="Kuo A."/>
            <person name="Bowyer P."/>
            <person name="Matsuda Y."/>
            <person name="Mondo S."/>
            <person name="Lyhne E.K."/>
            <person name="Kogle M.E."/>
            <person name="Clum A."/>
            <person name="Lipzen A."/>
            <person name="Salamov A."/>
            <person name="Ngan C.Y."/>
            <person name="Daum C."/>
            <person name="Chiniquy J."/>
            <person name="Barry K."/>
            <person name="LaButti K."/>
            <person name="Simmons B.A."/>
            <person name="Magnuson J.K."/>
            <person name="Mortensen U.H."/>
            <person name="Larsen T.O."/>
            <person name="Grigoriev I.V."/>
            <person name="Baker S.E."/>
            <person name="Andersen M.R."/>
            <person name="Nordberg H.P."/>
            <person name="Cantor M.N."/>
            <person name="Hua S.X."/>
        </authorList>
    </citation>
    <scope>NUCLEOTIDE SEQUENCE [LARGE SCALE GENOMIC DNA]</scope>
    <source>
        <strain evidence="1 2">CBS 102.13</strain>
    </source>
</reference>
<proteinExistence type="predicted"/>
<organism evidence="1 2">
    <name type="scientific">Aspergillus candidus</name>
    <dbReference type="NCBI Taxonomy" id="41067"/>
    <lineage>
        <taxon>Eukaryota</taxon>
        <taxon>Fungi</taxon>
        <taxon>Dikarya</taxon>
        <taxon>Ascomycota</taxon>
        <taxon>Pezizomycotina</taxon>
        <taxon>Eurotiomycetes</taxon>
        <taxon>Eurotiomycetidae</taxon>
        <taxon>Eurotiales</taxon>
        <taxon>Aspergillaceae</taxon>
        <taxon>Aspergillus</taxon>
        <taxon>Aspergillus subgen. Circumdati</taxon>
    </lineage>
</organism>
<dbReference type="GeneID" id="36518940"/>
<evidence type="ECO:0000313" key="1">
    <source>
        <dbReference type="EMBL" id="PLB40002.1"/>
    </source>
</evidence>
<protein>
    <submittedName>
        <fullName evidence="1">Uncharacterized protein</fullName>
    </submittedName>
</protein>